<dbReference type="InterPro" id="IPR012910">
    <property type="entry name" value="Plug_dom"/>
</dbReference>
<evidence type="ECO:0000259" key="13">
    <source>
        <dbReference type="Pfam" id="PF00593"/>
    </source>
</evidence>
<comment type="caution">
    <text evidence="15">The sequence shown here is derived from an EMBL/GenBank/DDBJ whole genome shotgun (WGS) entry which is preliminary data.</text>
</comment>
<dbReference type="GO" id="GO:0044718">
    <property type="term" value="P:siderophore transmembrane transport"/>
    <property type="evidence" value="ECO:0007669"/>
    <property type="project" value="TreeGrafter"/>
</dbReference>
<name>A0A1F5VX38_9BACT</name>
<accession>A0A1F5VX38</accession>
<evidence type="ECO:0000256" key="6">
    <source>
        <dbReference type="ARBA" id="ARBA00023077"/>
    </source>
</evidence>
<evidence type="ECO:0000256" key="4">
    <source>
        <dbReference type="ARBA" id="ARBA00022692"/>
    </source>
</evidence>
<evidence type="ECO:0000256" key="12">
    <source>
        <dbReference type="SAM" id="SignalP"/>
    </source>
</evidence>
<evidence type="ECO:0008006" key="17">
    <source>
        <dbReference type="Google" id="ProtNLM"/>
    </source>
</evidence>
<evidence type="ECO:0000256" key="2">
    <source>
        <dbReference type="ARBA" id="ARBA00022448"/>
    </source>
</evidence>
<evidence type="ECO:0000259" key="14">
    <source>
        <dbReference type="Pfam" id="PF07715"/>
    </source>
</evidence>
<evidence type="ECO:0000256" key="5">
    <source>
        <dbReference type="ARBA" id="ARBA00022729"/>
    </source>
</evidence>
<keyword evidence="4 10" id="KW-0812">Transmembrane</keyword>
<evidence type="ECO:0000256" key="7">
    <source>
        <dbReference type="ARBA" id="ARBA00023136"/>
    </source>
</evidence>
<feature type="signal peptide" evidence="12">
    <location>
        <begin position="1"/>
        <end position="24"/>
    </location>
</feature>
<evidence type="ECO:0000256" key="8">
    <source>
        <dbReference type="ARBA" id="ARBA00023170"/>
    </source>
</evidence>
<dbReference type="SUPFAM" id="SSF56935">
    <property type="entry name" value="Porins"/>
    <property type="match status" value="1"/>
</dbReference>
<evidence type="ECO:0000256" key="11">
    <source>
        <dbReference type="RuleBase" id="RU003357"/>
    </source>
</evidence>
<gene>
    <name evidence="15" type="ORF">A2Y62_20445</name>
</gene>
<dbReference type="GO" id="GO:0015344">
    <property type="term" value="F:siderophore uptake transmembrane transporter activity"/>
    <property type="evidence" value="ECO:0007669"/>
    <property type="project" value="TreeGrafter"/>
</dbReference>
<dbReference type="Pfam" id="PF00593">
    <property type="entry name" value="TonB_dep_Rec_b-barrel"/>
    <property type="match status" value="1"/>
</dbReference>
<feature type="chain" id="PRO_5009522097" description="TonB-dependent receptor" evidence="12">
    <location>
        <begin position="25"/>
        <end position="619"/>
    </location>
</feature>
<dbReference type="PANTHER" id="PTHR30069:SF29">
    <property type="entry name" value="HEMOGLOBIN AND HEMOGLOBIN-HAPTOGLOBIN-BINDING PROTEIN 1-RELATED"/>
    <property type="match status" value="1"/>
</dbReference>
<feature type="domain" description="TonB-dependent receptor plug" evidence="14">
    <location>
        <begin position="58"/>
        <end position="164"/>
    </location>
</feature>
<dbReference type="STRING" id="1817863.A2Y62_20445"/>
<reference evidence="15 16" key="1">
    <citation type="journal article" date="2016" name="Nat. Commun.">
        <title>Thousands of microbial genomes shed light on interconnected biogeochemical processes in an aquifer system.</title>
        <authorList>
            <person name="Anantharaman K."/>
            <person name="Brown C.T."/>
            <person name="Hug L.A."/>
            <person name="Sharon I."/>
            <person name="Castelle C.J."/>
            <person name="Probst A.J."/>
            <person name="Thomas B.C."/>
            <person name="Singh A."/>
            <person name="Wilkins M.J."/>
            <person name="Karaoz U."/>
            <person name="Brodie E.L."/>
            <person name="Williams K.H."/>
            <person name="Hubbard S.S."/>
            <person name="Banfield J.F."/>
        </authorList>
    </citation>
    <scope>NUCLEOTIDE SEQUENCE [LARGE SCALE GENOMIC DNA]</scope>
</reference>
<keyword evidence="6 11" id="KW-0798">TonB box</keyword>
<evidence type="ECO:0000313" key="16">
    <source>
        <dbReference type="Proteomes" id="UP000178943"/>
    </source>
</evidence>
<dbReference type="GO" id="GO:0009279">
    <property type="term" value="C:cell outer membrane"/>
    <property type="evidence" value="ECO:0007669"/>
    <property type="project" value="UniProtKB-SubCell"/>
</dbReference>
<evidence type="ECO:0000256" key="3">
    <source>
        <dbReference type="ARBA" id="ARBA00022452"/>
    </source>
</evidence>
<dbReference type="Proteomes" id="UP000178943">
    <property type="component" value="Unassembled WGS sequence"/>
</dbReference>
<dbReference type="AlphaFoldDB" id="A0A1F5VX38"/>
<keyword evidence="9 10" id="KW-0998">Cell outer membrane</keyword>
<keyword evidence="2 10" id="KW-0813">Transport</keyword>
<evidence type="ECO:0000256" key="9">
    <source>
        <dbReference type="ARBA" id="ARBA00023237"/>
    </source>
</evidence>
<organism evidence="15 16">
    <name type="scientific">Candidatus Fischerbacteria bacterium RBG_13_37_8</name>
    <dbReference type="NCBI Taxonomy" id="1817863"/>
    <lineage>
        <taxon>Bacteria</taxon>
        <taxon>Candidatus Fischeribacteriota</taxon>
    </lineage>
</organism>
<comment type="subcellular location">
    <subcellularLocation>
        <location evidence="1 10">Cell outer membrane</location>
        <topology evidence="1 10">Multi-pass membrane protein</topology>
    </subcellularLocation>
</comment>
<dbReference type="InterPro" id="IPR037066">
    <property type="entry name" value="Plug_dom_sf"/>
</dbReference>
<dbReference type="Gene3D" id="2.170.130.10">
    <property type="entry name" value="TonB-dependent receptor, plug domain"/>
    <property type="match status" value="1"/>
</dbReference>
<proteinExistence type="inferred from homology"/>
<dbReference type="CDD" id="cd01347">
    <property type="entry name" value="ligand_gated_channel"/>
    <property type="match status" value="1"/>
</dbReference>
<comment type="similarity">
    <text evidence="10 11">Belongs to the TonB-dependent receptor family.</text>
</comment>
<dbReference type="InterPro" id="IPR036942">
    <property type="entry name" value="Beta-barrel_TonB_sf"/>
</dbReference>
<dbReference type="Gene3D" id="2.40.170.20">
    <property type="entry name" value="TonB-dependent receptor, beta-barrel domain"/>
    <property type="match status" value="1"/>
</dbReference>
<sequence length="619" mass="69938">MNNYNKHIIAGIIILCLFLAPVLASDKDETIPLPNPQEKLQVTDQITVTATATKKEVKDCSATVSVLSENEFALFNVHNAINILNSLPGIFVQRTGDYGRADVEMRGLGSNGRRISIMVDGRPEKMGLFGCVVTHSFALDNIAKIEVVRGPSSVIYGPDAMGGVINILTKKIDDGFHTDATLSYGSFNTQHYLVRHGGNINKFNYYITFDRDLSDGHIPNSQYDGYDFTTRLGYSLSPNLEFTLQGKYFAGKKYEPGTIHIPLVDYWNNYKRGAVDFTIASSWQKSEASFKLYRNFGHHVFSDGFDSRDYTNGFVTHYTTRALSNNELTIGADLKYLGGELFSAPAGNWDKNEYGFFFHNEYKLFHKVILSTGLRIHHDSIYGNESSPHIGAVVHLNDNTHIRTSINKGFRTPQLNELFMFPTSNPELEPEKVWNYELGINHTFTPWLEADCTIYRMNGNNLIQLSPNPSPPPGFKFMNTGSFIFKGLEAGLKYHHSTYLEGQFYYTYLDPDENTLGRAHHKFDLITAFTKNKLSTSITLQYVADYYEQNNHQSPMPDFFTASAKFDYQITTKVDAFLAINNIFNKHYLIYVELPGAAAGAYQMPGRTYTFGINFNLKK</sequence>
<dbReference type="InterPro" id="IPR000531">
    <property type="entry name" value="Beta-barrel_TonB"/>
</dbReference>
<evidence type="ECO:0000256" key="1">
    <source>
        <dbReference type="ARBA" id="ARBA00004571"/>
    </source>
</evidence>
<dbReference type="InterPro" id="IPR039426">
    <property type="entry name" value="TonB-dep_rcpt-like"/>
</dbReference>
<keyword evidence="8" id="KW-0675">Receptor</keyword>
<evidence type="ECO:0000313" key="15">
    <source>
        <dbReference type="EMBL" id="OGF68012.1"/>
    </source>
</evidence>
<keyword evidence="7 10" id="KW-0472">Membrane</keyword>
<feature type="domain" description="TonB-dependent receptor-like beta-barrel" evidence="13">
    <location>
        <begin position="179"/>
        <end position="583"/>
    </location>
</feature>
<dbReference type="Pfam" id="PF07715">
    <property type="entry name" value="Plug"/>
    <property type="match status" value="1"/>
</dbReference>
<keyword evidence="3 10" id="KW-1134">Transmembrane beta strand</keyword>
<dbReference type="EMBL" id="MFGW01000033">
    <property type="protein sequence ID" value="OGF68012.1"/>
    <property type="molecule type" value="Genomic_DNA"/>
</dbReference>
<keyword evidence="5 12" id="KW-0732">Signal</keyword>
<dbReference type="PROSITE" id="PS52016">
    <property type="entry name" value="TONB_DEPENDENT_REC_3"/>
    <property type="match status" value="1"/>
</dbReference>
<evidence type="ECO:0000256" key="10">
    <source>
        <dbReference type="PROSITE-ProRule" id="PRU01360"/>
    </source>
</evidence>
<protein>
    <recommendedName>
        <fullName evidence="17">TonB-dependent receptor</fullName>
    </recommendedName>
</protein>
<dbReference type="PANTHER" id="PTHR30069">
    <property type="entry name" value="TONB-DEPENDENT OUTER MEMBRANE RECEPTOR"/>
    <property type="match status" value="1"/>
</dbReference>